<dbReference type="RefSeq" id="WP_016220718.1">
    <property type="nucleotide sequence ID" value="NZ_CASZNZ010000235.1"/>
</dbReference>
<protein>
    <submittedName>
        <fullName evidence="1">Uncharacterized protein</fullName>
    </submittedName>
</protein>
<reference evidence="1 2" key="1">
    <citation type="submission" date="2019-12" db="EMBL/GenBank/DDBJ databases">
        <title>Sporaefaciens musculi gen. nov., sp. nov., a novel bacterium isolated from the caecum of an obese mouse.</title>
        <authorList>
            <person name="Rasmussen T.S."/>
            <person name="Streidl T."/>
            <person name="Hitch T.C.A."/>
            <person name="Wortmann E."/>
            <person name="Deptula P."/>
            <person name="Hansen M."/>
            <person name="Nielsen D.S."/>
            <person name="Clavel T."/>
            <person name="Vogensen F.K."/>
        </authorList>
    </citation>
    <scope>NUCLEOTIDE SEQUENCE [LARGE SCALE GENOMIC DNA]</scope>
    <source>
        <strain evidence="1 2">WCA-9-b2</strain>
        <plasmid evidence="1">unnamed</plasmid>
    </source>
</reference>
<evidence type="ECO:0000313" key="1">
    <source>
        <dbReference type="EMBL" id="MXP79191.1"/>
    </source>
</evidence>
<dbReference type="EMBL" id="WUQX01000003">
    <property type="protein sequence ID" value="MXP79191.1"/>
    <property type="molecule type" value="Genomic_DNA"/>
</dbReference>
<gene>
    <name evidence="1" type="ORF">GN277_28980</name>
</gene>
<geneLocation type="plasmid" evidence="1">
    <name>unnamed</name>
</geneLocation>
<organism evidence="1 2">
    <name type="scientific">Sporofaciens musculi</name>
    <dbReference type="NCBI Taxonomy" id="2681861"/>
    <lineage>
        <taxon>Bacteria</taxon>
        <taxon>Bacillati</taxon>
        <taxon>Bacillota</taxon>
        <taxon>Clostridia</taxon>
        <taxon>Lachnospirales</taxon>
        <taxon>Lachnospiraceae</taxon>
        <taxon>Sporofaciens</taxon>
    </lineage>
</organism>
<comment type="caution">
    <text evidence="1">The sequence shown here is derived from an EMBL/GenBank/DDBJ whole genome shotgun (WGS) entry which is preliminary data.</text>
</comment>
<dbReference type="Proteomes" id="UP000460412">
    <property type="component" value="Unassembled WGS sequence"/>
</dbReference>
<proteinExistence type="predicted"/>
<sequence length="414" mass="47141">MELSKYARIGKAPFIKAIGIQKNHKEVIYTESQELDYAASGCFACDNYKNIDFYEFMPEEIQKEAKNRCKNCPCAVYKTVVHETCKSVNEKNIFGNAKRLKSIALKLLLIYHFASPDEHGLVRGLSPRELAGMLDCTVRSVKNANSVLQEYGYIMCSSDGLSKKRIQVILTEYETYSLPADKGGRGYATFNYECLEKLIQITDLNQLRIFLRAALDIDTNRNPEKELTVTQDYDFLRRFLPNYCKPGIIRHALSSVSELFSVAFDGDEEHIHLKMNPLCHGRRNYDKNVAQNTSLIKDYISSLDKAMDCINQSILTKIRPDEADASFLAQEGILTKTLTKLDKSLFVPFHLSAKEYKDLGVLCTTYTFDAVKNCIGYVYENYNSQFKVTSIGALIRTILHDKNNRQESSLFQTA</sequence>
<keyword evidence="1" id="KW-0614">Plasmid</keyword>
<keyword evidence="2" id="KW-1185">Reference proteome</keyword>
<dbReference type="AlphaFoldDB" id="A0A7X3MML6"/>
<name>A0A7X3MML6_9FIRM</name>
<evidence type="ECO:0000313" key="2">
    <source>
        <dbReference type="Proteomes" id="UP000460412"/>
    </source>
</evidence>
<accession>A0A7X3MML6</accession>